<reference evidence="2" key="1">
    <citation type="submission" date="2022-03" db="EMBL/GenBank/DDBJ databases">
        <title>Draft genome sequence of Aduncisulcus paluster, a free-living microaerophilic Fornicata.</title>
        <authorList>
            <person name="Yuyama I."/>
            <person name="Kume K."/>
            <person name="Tamura T."/>
            <person name="Inagaki Y."/>
            <person name="Hashimoto T."/>
        </authorList>
    </citation>
    <scope>NUCLEOTIDE SEQUENCE</scope>
    <source>
        <strain evidence="2">NY0171</strain>
    </source>
</reference>
<accession>A0ABQ5KSU4</accession>
<feature type="compositionally biased region" description="Basic and acidic residues" evidence="1">
    <location>
        <begin position="88"/>
        <end position="97"/>
    </location>
</feature>
<evidence type="ECO:0000313" key="2">
    <source>
        <dbReference type="EMBL" id="GKT35086.1"/>
    </source>
</evidence>
<feature type="region of interest" description="Disordered" evidence="1">
    <location>
        <begin position="62"/>
        <end position="105"/>
    </location>
</feature>
<proteinExistence type="predicted"/>
<evidence type="ECO:0000256" key="1">
    <source>
        <dbReference type="SAM" id="MobiDB-lite"/>
    </source>
</evidence>
<dbReference type="Proteomes" id="UP001057375">
    <property type="component" value="Unassembled WGS sequence"/>
</dbReference>
<keyword evidence="3" id="KW-1185">Reference proteome</keyword>
<protein>
    <submittedName>
        <fullName evidence="2">Uncharacterized protein</fullName>
    </submittedName>
</protein>
<evidence type="ECO:0000313" key="3">
    <source>
        <dbReference type="Proteomes" id="UP001057375"/>
    </source>
</evidence>
<gene>
    <name evidence="2" type="ORF">ADUPG1_008316</name>
</gene>
<feature type="compositionally biased region" description="Polar residues" evidence="1">
    <location>
        <begin position="62"/>
        <end position="83"/>
    </location>
</feature>
<name>A0ABQ5KSU4_9EUKA</name>
<dbReference type="EMBL" id="BQXS01010920">
    <property type="protein sequence ID" value="GKT35086.1"/>
    <property type="molecule type" value="Genomic_DNA"/>
</dbReference>
<sequence length="105" mass="11654">MAAKTSHVLSYIKLKSSSLKRRIDLYKQELHPTPDESELLDLYLQRIDDWTTAVLEISVANSASGHSGLTSSQLSDVRSQNADAISDPQDRDARSDDDSSFSDLQ</sequence>
<comment type="caution">
    <text evidence="2">The sequence shown here is derived from an EMBL/GenBank/DDBJ whole genome shotgun (WGS) entry which is preliminary data.</text>
</comment>
<organism evidence="2 3">
    <name type="scientific">Aduncisulcus paluster</name>
    <dbReference type="NCBI Taxonomy" id="2918883"/>
    <lineage>
        <taxon>Eukaryota</taxon>
        <taxon>Metamonada</taxon>
        <taxon>Carpediemonas-like organisms</taxon>
        <taxon>Aduncisulcus</taxon>
    </lineage>
</organism>